<dbReference type="KEGG" id="mlu:Mlut_20080"/>
<reference evidence="3" key="1">
    <citation type="submission" date="2009-05" db="EMBL/GenBank/DDBJ databases">
        <title>Complete sequence of Micrococcus luteus NCTC 2665.</title>
        <authorList>
            <consortium name="US DOE Joint Genome Institute"/>
            <person name="Lucas S."/>
            <person name="Copeland A."/>
            <person name="Lapidus A."/>
            <person name="Glavina del Rio T."/>
            <person name="Dalin E."/>
            <person name="Tice H."/>
            <person name="Bruce D."/>
            <person name="Goodwin L."/>
            <person name="Pitluck S."/>
            <person name="Lowry S."/>
            <person name="Larimer F."/>
            <person name="Land M."/>
            <person name="Hauser L."/>
            <person name="Kyrpides N."/>
            <person name="Lykidis A."/>
            <person name="Young M."/>
            <person name="Greenblatt C."/>
        </authorList>
    </citation>
    <scope>NUCLEOTIDE SEQUENCE</scope>
    <source>
        <strain evidence="3">NCTC 2665</strain>
    </source>
</reference>
<dbReference type="eggNOG" id="COG1388">
    <property type="taxonomic scope" value="Bacteria"/>
</dbReference>
<name>C5C6Z4_MICLC</name>
<dbReference type="InterPro" id="IPR036505">
    <property type="entry name" value="Amidase/PGRP_sf"/>
</dbReference>
<evidence type="ECO:0000313" key="5">
    <source>
        <dbReference type="Proteomes" id="UP000000738"/>
    </source>
</evidence>
<sequence>MKILPPGSAASPRPLAPAVAVAALSVLVGGLLPQQPSATTEGAPDARPLDDAARATTAGTATTPASAAPVEGAGVATVPQEGENLVPAEEAPAGVVLGEPVVDRPFTVAAAVWDAAADDAVERVEIRVRQDGAWGPWQVLDRPVLPEDAAPARTGTDPFVAFGADGAQLRVTTVDGAAPAGLELSLIDPGTAATDETVASAHPAVAAEQAAETAGLPRGVKSSAVVGGAAPAEARTVATASDAHAHAHAHAKILPDVITRSQWGADESWAESSPQFDQVRALTIHHTAGTNDYTRAQAVEQMRGVYAYYTKTLGWGDFPYHLITDRFGNIYEGRRGALDSNPLGTHAGGFNRGTMGISTMGNYDVVAPSEEVVDAMARATAYYLYRDGIDARGRVTLTSGGSTKYAAGTPVTVDTIFPHRATSATACPGQHLMARFDDLRDRAEAIATAAGQPPAPTTPAPTPAPTTAPSTAGTYTVQPNDGWWTIARRTGVPAATLQELNGMTESTVLHPGMVLRTVADPTAPEPTPITTGTYTVQPNDGWWVIARRTGVSAAELQRLNGMAASTVLHPGMVLITAATAPASTPAPAPAPAPGTYTVREGDGWWIIAHRTGVTMETLQRLNGMTATTVLHPEMVLRTGQTASAPAPSPATYVVQANDGWWLIAQRTGVSMERLQRLNGMTVSTMLHPGMVLRTA</sequence>
<keyword evidence="4" id="KW-0378">Hydrolase</keyword>
<dbReference type="Gene3D" id="3.40.80.10">
    <property type="entry name" value="Peptidoglycan recognition protein-like"/>
    <property type="match status" value="1"/>
</dbReference>
<dbReference type="SMART" id="SM00257">
    <property type="entry name" value="LysM"/>
    <property type="match status" value="4"/>
</dbReference>
<dbReference type="GO" id="GO:0008932">
    <property type="term" value="F:lytic endotransglycosylase activity"/>
    <property type="evidence" value="ECO:0007669"/>
    <property type="project" value="TreeGrafter"/>
</dbReference>
<dbReference type="InterPro" id="IPR002502">
    <property type="entry name" value="Amidase_domain"/>
</dbReference>
<feature type="domain" description="LysM" evidence="2">
    <location>
        <begin position="532"/>
        <end position="576"/>
    </location>
</feature>
<organism evidence="3 5">
    <name type="scientific">Micrococcus luteus (strain ATCC 4698 / DSM 20030 / JCM 1464 / CCM 169 / CCUG 5858 / IAM 1056 / NBRC 3333 / NCIMB 9278 / NCTC 2665 / VKM Ac-2230)</name>
    <name type="common">Micrococcus lysodeikticus</name>
    <dbReference type="NCBI Taxonomy" id="465515"/>
    <lineage>
        <taxon>Bacteria</taxon>
        <taxon>Bacillati</taxon>
        <taxon>Actinomycetota</taxon>
        <taxon>Actinomycetes</taxon>
        <taxon>Micrococcales</taxon>
        <taxon>Micrococcaceae</taxon>
        <taxon>Micrococcus</taxon>
    </lineage>
</organism>
<protein>
    <submittedName>
        <fullName evidence="4">D-gamma-glutamyl-meso-diaminopimelic acid endopeptidase CwlS</fullName>
        <ecNumber evidence="4">3.4.19.11</ecNumber>
    </submittedName>
    <submittedName>
        <fullName evidence="3">LysM domain-containing protein</fullName>
    </submittedName>
</protein>
<dbReference type="EMBL" id="CP001628">
    <property type="protein sequence ID" value="ACS31482.1"/>
    <property type="molecule type" value="Genomic_DNA"/>
</dbReference>
<dbReference type="Proteomes" id="UP000248985">
    <property type="component" value="Chromosome 1"/>
</dbReference>
<dbReference type="EMBL" id="LS483396">
    <property type="protein sequence ID" value="SQG47911.1"/>
    <property type="molecule type" value="Genomic_DNA"/>
</dbReference>
<dbReference type="EnsemblBacteria" id="ACS31482">
    <property type="protein sequence ID" value="ACS31482"/>
    <property type="gene ID" value="Mlut_20080"/>
</dbReference>
<evidence type="ECO:0000256" key="1">
    <source>
        <dbReference type="SAM" id="MobiDB-lite"/>
    </source>
</evidence>
<dbReference type="HOGENOM" id="CLU_396290_0_0_11"/>
<dbReference type="PATRIC" id="fig|465515.4.peg.1943"/>
<evidence type="ECO:0000313" key="3">
    <source>
        <dbReference type="EMBL" id="ACS31482.1"/>
    </source>
</evidence>
<dbReference type="InterPro" id="IPR036779">
    <property type="entry name" value="LysM_dom_sf"/>
</dbReference>
<feature type="compositionally biased region" description="Pro residues" evidence="1">
    <location>
        <begin position="453"/>
        <end position="466"/>
    </location>
</feature>
<feature type="domain" description="LysM" evidence="2">
    <location>
        <begin position="650"/>
        <end position="694"/>
    </location>
</feature>
<dbReference type="Pfam" id="PF01476">
    <property type="entry name" value="LysM"/>
    <property type="match status" value="4"/>
</dbReference>
<dbReference type="AlphaFoldDB" id="C5C6Z4"/>
<proteinExistence type="predicted"/>
<evidence type="ECO:0000313" key="4">
    <source>
        <dbReference type="EMBL" id="SQG47911.1"/>
    </source>
</evidence>
<gene>
    <name evidence="4" type="primary">cwlS_1</name>
    <name evidence="3" type="ordered locus">Mlut_20080</name>
    <name evidence="4" type="ORF">NCTC2665_00681</name>
</gene>
<dbReference type="InterPro" id="IPR006619">
    <property type="entry name" value="PGRP_domain_met/bac"/>
</dbReference>
<dbReference type="PROSITE" id="PS51782">
    <property type="entry name" value="LYSM"/>
    <property type="match status" value="4"/>
</dbReference>
<evidence type="ECO:0000259" key="2">
    <source>
        <dbReference type="PROSITE" id="PS51782"/>
    </source>
</evidence>
<dbReference type="EC" id="3.4.19.11" evidence="4"/>
<accession>C5C6Z4</accession>
<dbReference type="Pfam" id="PF01510">
    <property type="entry name" value="Amidase_2"/>
    <property type="match status" value="1"/>
</dbReference>
<dbReference type="SUPFAM" id="SSF55846">
    <property type="entry name" value="N-acetylmuramoyl-L-alanine amidase-like"/>
    <property type="match status" value="1"/>
</dbReference>
<keyword evidence="5" id="KW-1185">Reference proteome</keyword>
<dbReference type="GeneID" id="93343860"/>
<dbReference type="PANTHER" id="PTHR33734">
    <property type="entry name" value="LYSM DOMAIN-CONTAINING GPI-ANCHORED PROTEIN 2"/>
    <property type="match status" value="1"/>
</dbReference>
<dbReference type="PANTHER" id="PTHR33734:SF22">
    <property type="entry name" value="MEMBRANE-BOUND LYTIC MUREIN TRANSGLYCOSYLASE D"/>
    <property type="match status" value="1"/>
</dbReference>
<dbReference type="STRING" id="465515.Mlut_20080"/>
<evidence type="ECO:0000313" key="6">
    <source>
        <dbReference type="Proteomes" id="UP000248985"/>
    </source>
</evidence>
<dbReference type="SMART" id="SM00701">
    <property type="entry name" value="PGRP"/>
    <property type="match status" value="1"/>
</dbReference>
<dbReference type="RefSeq" id="WP_010080108.1">
    <property type="nucleotide sequence ID" value="NC_012803.1"/>
</dbReference>
<dbReference type="InterPro" id="IPR018392">
    <property type="entry name" value="LysM"/>
</dbReference>
<dbReference type="GO" id="GO:0008745">
    <property type="term" value="F:N-acetylmuramoyl-L-alanine amidase activity"/>
    <property type="evidence" value="ECO:0007669"/>
    <property type="project" value="InterPro"/>
</dbReference>
<dbReference type="Gene3D" id="3.10.350.10">
    <property type="entry name" value="LysM domain"/>
    <property type="match status" value="4"/>
</dbReference>
<reference evidence="5" key="2">
    <citation type="journal article" date="2010" name="J. Bacteriol.">
        <title>Genome sequence of the Fleming strain of Micrococcus luteus, a simple free-living actinobacterium.</title>
        <authorList>
            <person name="Young M."/>
            <person name="Artsatbanov V."/>
            <person name="Beller H.R."/>
            <person name="Chandra G."/>
            <person name="Chater K.F."/>
            <person name="Dover L.G."/>
            <person name="Goh E.B."/>
            <person name="Kahan T."/>
            <person name="Kaprelyants A.S."/>
            <person name="Kyrpides N."/>
            <person name="Lapidus A."/>
            <person name="Lowry S.R."/>
            <person name="Lykidis A."/>
            <person name="Mahillon J."/>
            <person name="Markowitz V."/>
            <person name="Mavromatis K."/>
            <person name="Mukamolova G.V."/>
            <person name="Oren A."/>
            <person name="Rokem J.S."/>
            <person name="Smith M.C."/>
            <person name="Young D.I."/>
            <person name="Greenblatt C.L."/>
        </authorList>
    </citation>
    <scope>NUCLEOTIDE SEQUENCE [LARGE SCALE GENOMIC DNA]</scope>
    <source>
        <strain evidence="5">ATCC 4698 / DSM 20030 / JCM 1464 / NBRC 3333 / NCIMB 9278 / NCTC 2665 / VKM Ac-2230</strain>
    </source>
</reference>
<feature type="domain" description="LysM" evidence="2">
    <location>
        <begin position="594"/>
        <end position="638"/>
    </location>
</feature>
<dbReference type="GO" id="GO:0008270">
    <property type="term" value="F:zinc ion binding"/>
    <property type="evidence" value="ECO:0007669"/>
    <property type="project" value="InterPro"/>
</dbReference>
<feature type="region of interest" description="Disordered" evidence="1">
    <location>
        <begin position="450"/>
        <end position="476"/>
    </location>
</feature>
<dbReference type="CDD" id="cd06583">
    <property type="entry name" value="PGRP"/>
    <property type="match status" value="1"/>
</dbReference>
<feature type="domain" description="LysM" evidence="2">
    <location>
        <begin position="473"/>
        <end position="517"/>
    </location>
</feature>
<dbReference type="SMART" id="SM00644">
    <property type="entry name" value="Ami_2"/>
    <property type="match status" value="1"/>
</dbReference>
<reference evidence="4 6" key="3">
    <citation type="submission" date="2018-06" db="EMBL/GenBank/DDBJ databases">
        <authorList>
            <consortium name="Pathogen Informatics"/>
            <person name="Doyle S."/>
        </authorList>
    </citation>
    <scope>NUCLEOTIDE SEQUENCE [LARGE SCALE GENOMIC DNA]</scope>
    <source>
        <strain evidence="4 6">NCTC2665</strain>
    </source>
</reference>
<dbReference type="CDD" id="cd00118">
    <property type="entry name" value="LysM"/>
    <property type="match status" value="4"/>
</dbReference>
<dbReference type="Proteomes" id="UP000000738">
    <property type="component" value="Chromosome"/>
</dbReference>
<dbReference type="SUPFAM" id="SSF54106">
    <property type="entry name" value="LysM domain"/>
    <property type="match status" value="4"/>
</dbReference>
<dbReference type="GO" id="GO:0009253">
    <property type="term" value="P:peptidoglycan catabolic process"/>
    <property type="evidence" value="ECO:0007669"/>
    <property type="project" value="InterPro"/>
</dbReference>